<evidence type="ECO:0000256" key="1">
    <source>
        <dbReference type="SAM" id="MobiDB-lite"/>
    </source>
</evidence>
<feature type="compositionally biased region" description="Basic and acidic residues" evidence="1">
    <location>
        <begin position="11"/>
        <end position="20"/>
    </location>
</feature>
<evidence type="ECO:0000313" key="2">
    <source>
        <dbReference type="EMBL" id="KAF0928059.1"/>
    </source>
</evidence>
<organism evidence="2 3">
    <name type="scientific">Oryza meyeriana var. granulata</name>
    <dbReference type="NCBI Taxonomy" id="110450"/>
    <lineage>
        <taxon>Eukaryota</taxon>
        <taxon>Viridiplantae</taxon>
        <taxon>Streptophyta</taxon>
        <taxon>Embryophyta</taxon>
        <taxon>Tracheophyta</taxon>
        <taxon>Spermatophyta</taxon>
        <taxon>Magnoliopsida</taxon>
        <taxon>Liliopsida</taxon>
        <taxon>Poales</taxon>
        <taxon>Poaceae</taxon>
        <taxon>BOP clade</taxon>
        <taxon>Oryzoideae</taxon>
        <taxon>Oryzeae</taxon>
        <taxon>Oryzinae</taxon>
        <taxon>Oryza</taxon>
        <taxon>Oryza meyeriana</taxon>
    </lineage>
</organism>
<dbReference type="Proteomes" id="UP000479710">
    <property type="component" value="Unassembled WGS sequence"/>
</dbReference>
<gene>
    <name evidence="2" type="ORF">E2562_037494</name>
</gene>
<evidence type="ECO:0000313" key="3">
    <source>
        <dbReference type="Proteomes" id="UP000479710"/>
    </source>
</evidence>
<comment type="caution">
    <text evidence="2">The sequence shown here is derived from an EMBL/GenBank/DDBJ whole genome shotgun (WGS) entry which is preliminary data.</text>
</comment>
<dbReference type="EMBL" id="SPHZ02000003">
    <property type="protein sequence ID" value="KAF0928059.1"/>
    <property type="molecule type" value="Genomic_DNA"/>
</dbReference>
<protein>
    <submittedName>
        <fullName evidence="2">Uncharacterized protein</fullName>
    </submittedName>
</protein>
<reference evidence="2 3" key="1">
    <citation type="submission" date="2019-11" db="EMBL/GenBank/DDBJ databases">
        <title>Whole genome sequence of Oryza granulata.</title>
        <authorList>
            <person name="Li W."/>
        </authorList>
    </citation>
    <scope>NUCLEOTIDE SEQUENCE [LARGE SCALE GENOMIC DNA]</scope>
    <source>
        <strain evidence="3">cv. Menghai</strain>
        <tissue evidence="2">Leaf</tissue>
    </source>
</reference>
<accession>A0A6G1ETX9</accession>
<keyword evidence="3" id="KW-1185">Reference proteome</keyword>
<proteinExistence type="predicted"/>
<feature type="region of interest" description="Disordered" evidence="1">
    <location>
        <begin position="1"/>
        <end position="20"/>
    </location>
</feature>
<dbReference type="AlphaFoldDB" id="A0A6G1ETX9"/>
<sequence length="114" mass="12531">MRQPCLPNGEKGGDGRGRLRQQDSGEVCHFFDLRMALPNAGFTWREDIFPSSFLPARDGRAGKTEEDDGHLRAIAWGKRLADGRARPLAFGCACMQDAAHGQQCAMLGMRPWAG</sequence>
<name>A0A6G1ETX9_9ORYZ</name>